<comment type="caution">
    <text evidence="6">The sequence shown here is derived from an EMBL/GenBank/DDBJ whole genome shotgun (WGS) entry which is preliminary data.</text>
</comment>
<name>A0ABQ4EI44_9ACTN</name>
<evidence type="ECO:0000313" key="6">
    <source>
        <dbReference type="EMBL" id="GIG94401.1"/>
    </source>
</evidence>
<comment type="subcellular location">
    <subcellularLocation>
        <location evidence="1">Cell envelope</location>
    </subcellularLocation>
</comment>
<organism evidence="6 7">
    <name type="scientific">Plantactinospora mayteni</name>
    <dbReference type="NCBI Taxonomy" id="566021"/>
    <lineage>
        <taxon>Bacteria</taxon>
        <taxon>Bacillati</taxon>
        <taxon>Actinomycetota</taxon>
        <taxon>Actinomycetes</taxon>
        <taxon>Micromonosporales</taxon>
        <taxon>Micromonosporaceae</taxon>
        <taxon>Plantactinospora</taxon>
    </lineage>
</organism>
<evidence type="ECO:0000256" key="3">
    <source>
        <dbReference type="SAM" id="MobiDB-lite"/>
    </source>
</evidence>
<reference evidence="6 7" key="1">
    <citation type="submission" date="2021-01" db="EMBL/GenBank/DDBJ databases">
        <title>Whole genome shotgun sequence of Plantactinospora mayteni NBRC 109088.</title>
        <authorList>
            <person name="Komaki H."/>
            <person name="Tamura T."/>
        </authorList>
    </citation>
    <scope>NUCLEOTIDE SEQUENCE [LARGE SCALE GENOMIC DNA]</scope>
    <source>
        <strain evidence="6 7">NBRC 109088</strain>
    </source>
</reference>
<evidence type="ECO:0000256" key="2">
    <source>
        <dbReference type="ARBA" id="ARBA00007639"/>
    </source>
</evidence>
<feature type="region of interest" description="Disordered" evidence="3">
    <location>
        <begin position="27"/>
        <end position="47"/>
    </location>
</feature>
<evidence type="ECO:0000256" key="1">
    <source>
        <dbReference type="ARBA" id="ARBA00004196"/>
    </source>
</evidence>
<feature type="domain" description="Periplasmic binding protein" evidence="5">
    <location>
        <begin position="53"/>
        <end position="296"/>
    </location>
</feature>
<dbReference type="PANTHER" id="PTHR30036">
    <property type="entry name" value="D-XYLOSE-BINDING PERIPLASMIC PROTEIN"/>
    <property type="match status" value="1"/>
</dbReference>
<feature type="chain" id="PRO_5046457066" evidence="4">
    <location>
        <begin position="26"/>
        <end position="333"/>
    </location>
</feature>
<keyword evidence="4" id="KW-0732">Signal</keyword>
<evidence type="ECO:0000256" key="4">
    <source>
        <dbReference type="SAM" id="SignalP"/>
    </source>
</evidence>
<protein>
    <submittedName>
        <fullName evidence="6">Sugar ABC transporter substrate-binding protein</fullName>
    </submittedName>
</protein>
<evidence type="ECO:0000259" key="5">
    <source>
        <dbReference type="Pfam" id="PF13407"/>
    </source>
</evidence>
<accession>A0ABQ4EI44</accession>
<dbReference type="InterPro" id="IPR025997">
    <property type="entry name" value="SBP_2_dom"/>
</dbReference>
<dbReference type="Pfam" id="PF13407">
    <property type="entry name" value="Peripla_BP_4"/>
    <property type="match status" value="1"/>
</dbReference>
<dbReference type="SUPFAM" id="SSF53822">
    <property type="entry name" value="Periplasmic binding protein-like I"/>
    <property type="match status" value="1"/>
</dbReference>
<dbReference type="Gene3D" id="3.40.50.2300">
    <property type="match status" value="2"/>
</dbReference>
<feature type="signal peptide" evidence="4">
    <location>
        <begin position="1"/>
        <end position="25"/>
    </location>
</feature>
<keyword evidence="7" id="KW-1185">Reference proteome</keyword>
<dbReference type="EMBL" id="BONX01000004">
    <property type="protein sequence ID" value="GIG94401.1"/>
    <property type="molecule type" value="Genomic_DNA"/>
</dbReference>
<dbReference type="InterPro" id="IPR028082">
    <property type="entry name" value="Peripla_BP_I"/>
</dbReference>
<proteinExistence type="inferred from homology"/>
<comment type="similarity">
    <text evidence="2">Belongs to the bacterial solute-binding protein 2 family.</text>
</comment>
<dbReference type="InterPro" id="IPR050555">
    <property type="entry name" value="Bact_Solute-Bind_Prot2"/>
</dbReference>
<dbReference type="Proteomes" id="UP000621500">
    <property type="component" value="Unassembled WGS sequence"/>
</dbReference>
<evidence type="ECO:0000313" key="7">
    <source>
        <dbReference type="Proteomes" id="UP000621500"/>
    </source>
</evidence>
<dbReference type="PROSITE" id="PS51257">
    <property type="entry name" value="PROKAR_LIPOPROTEIN"/>
    <property type="match status" value="1"/>
</dbReference>
<sequence>MIRTSRTFRISVIAAGVALALTVGACSSTGGRQSTEGDGDGTGRTADTPRMTIALITHAAPGDTFWDLVRKGAEAAAQKDNVDLQYQADPDGANQANLVQSAIDKKVDGIAVTLAKPDAMRAGVTKAVQSGIPVVALNGGIGDWKSMGVLGYFGQEEKLAGQAAGERLTRDGAKKALCVIQEQGHVGLEARCDGARSTFPNTEKIYVTGTDMPSVQAAITAKLQQDKSIDRVLTLGAPFALTAVKSVQEASGSAKVVTFDTNQELVGAIKTGQVEWAVDQQPYLQGYLAVDSLWLYRTNGNTIGGGQATLTGPAFVDSSNVAAVEKFAANGTR</sequence>
<gene>
    <name evidence="6" type="ORF">Pma05_09740</name>
</gene>
<dbReference type="PANTHER" id="PTHR30036:SF7">
    <property type="entry name" value="ABC TRANSPORTER PERIPLASMIC-BINDING PROTEIN YPHF"/>
    <property type="match status" value="1"/>
</dbReference>